<keyword evidence="2" id="KW-1185">Reference proteome</keyword>
<proteinExistence type="predicted"/>
<evidence type="ECO:0000313" key="1">
    <source>
        <dbReference type="EMBL" id="GFR21160.1"/>
    </source>
</evidence>
<dbReference type="OrthoDB" id="6431764at2759"/>
<protein>
    <submittedName>
        <fullName evidence="1">SOCS box domain-containing protein</fullName>
    </submittedName>
</protein>
<organism evidence="1 2">
    <name type="scientific">Trichonephila clavata</name>
    <name type="common">Joro spider</name>
    <name type="synonym">Nephila clavata</name>
    <dbReference type="NCBI Taxonomy" id="2740835"/>
    <lineage>
        <taxon>Eukaryota</taxon>
        <taxon>Metazoa</taxon>
        <taxon>Ecdysozoa</taxon>
        <taxon>Arthropoda</taxon>
        <taxon>Chelicerata</taxon>
        <taxon>Arachnida</taxon>
        <taxon>Araneae</taxon>
        <taxon>Araneomorphae</taxon>
        <taxon>Entelegynae</taxon>
        <taxon>Araneoidea</taxon>
        <taxon>Nephilidae</taxon>
        <taxon>Trichonephila</taxon>
    </lineage>
</organism>
<reference evidence="1" key="1">
    <citation type="submission" date="2020-07" db="EMBL/GenBank/DDBJ databases">
        <title>Multicomponent nature underlies the extraordinary mechanical properties of spider dragline silk.</title>
        <authorList>
            <person name="Kono N."/>
            <person name="Nakamura H."/>
            <person name="Mori M."/>
            <person name="Yoshida Y."/>
            <person name="Ohtoshi R."/>
            <person name="Malay A.D."/>
            <person name="Moran D.A.P."/>
            <person name="Tomita M."/>
            <person name="Numata K."/>
            <person name="Arakawa K."/>
        </authorList>
    </citation>
    <scope>NUCLEOTIDE SEQUENCE</scope>
</reference>
<dbReference type="AlphaFoldDB" id="A0A8X6LT84"/>
<dbReference type="EMBL" id="BMAO01008135">
    <property type="protein sequence ID" value="GFR21160.1"/>
    <property type="molecule type" value="Genomic_DNA"/>
</dbReference>
<sequence length="277" mass="33258">MLKRVGCTTHRKLLFDYGMWQFSHFFSGSTIDVAKVHLESAADVVRYSFIVRKSLTYLDLSVGEYGKREKLCFTMDAYKNNVLSKRYVLYSHHLDVSRELDDTTEFNAFHYKTSSKTQGFFLKKVLVVDKNVYNMNIKPYVVTAIRKSNNKIRALMKYYKLLIIQKENFAKNYFLYMKLISNERRDSELVCQLLKEQQFYAIHIFFQHYDEHLVDFALYHATRAKCRLFEEIPFSWRPHLFYGRYECFYQLIKYGYNYPFFSGDFLPCLRDVTDHCM</sequence>
<accession>A0A8X6LT84</accession>
<dbReference type="Proteomes" id="UP000887116">
    <property type="component" value="Unassembled WGS sequence"/>
</dbReference>
<name>A0A8X6LT84_TRICU</name>
<gene>
    <name evidence="1" type="primary">NCL1_41151</name>
    <name evidence="1" type="ORF">TNCT_250821</name>
</gene>
<comment type="caution">
    <text evidence="1">The sequence shown here is derived from an EMBL/GenBank/DDBJ whole genome shotgun (WGS) entry which is preliminary data.</text>
</comment>
<evidence type="ECO:0000313" key="2">
    <source>
        <dbReference type="Proteomes" id="UP000887116"/>
    </source>
</evidence>